<dbReference type="Gene3D" id="3.90.660.50">
    <property type="match status" value="1"/>
</dbReference>
<proteinExistence type="predicted"/>
<accession>A0A4V1IJE6</accession>
<dbReference type="PANTHER" id="PTHR46091">
    <property type="entry name" value="BLR7054 PROTEIN"/>
    <property type="match status" value="1"/>
</dbReference>
<dbReference type="PANTHER" id="PTHR46091:SF3">
    <property type="entry name" value="AMINE OXIDASE DOMAIN-CONTAINING PROTEIN"/>
    <property type="match status" value="1"/>
</dbReference>
<keyword evidence="3" id="KW-0274">FAD</keyword>
<evidence type="ECO:0000256" key="3">
    <source>
        <dbReference type="ARBA" id="ARBA00022827"/>
    </source>
</evidence>
<gene>
    <name evidence="7" type="ORF">EQU24_01845</name>
</gene>
<name>A0A4V1IJE6_METBY</name>
<keyword evidence="1" id="KW-0285">Flavoprotein</keyword>
<evidence type="ECO:0000256" key="1">
    <source>
        <dbReference type="ARBA" id="ARBA00022630"/>
    </source>
</evidence>
<evidence type="ECO:0000256" key="2">
    <source>
        <dbReference type="ARBA" id="ARBA00022729"/>
    </source>
</evidence>
<evidence type="ECO:0000256" key="5">
    <source>
        <dbReference type="ARBA" id="ARBA00023027"/>
    </source>
</evidence>
<sequence length="508" mass="56190">MVKNYDVIVIGSGIGGLTAAGLLAKSGKSVLVLESHDRPGGYAHGFKRKKYRFDSGVHLISGCGPDGYRGGQIIYKVLQALDVEHRIEFINIDPFSHARYPGLVAALPQSVEAFCERLGRLFPEERQGLRDLTRLCLQVAEEITVADEIMACTNFAEAHRLMPALCKYRKATLAEVAREFIINPKLLGLFASNWPYLGLPPSEVSFVYWSTMLIGYMVDGAYYCKGGFQHLADTLVDGLARHDGEIRFKAPVDKILIENGRIAGVEVKNEKFAAPVVIANADIRHTICEMIGEEHFPPRYIQRIKKMQHSLSIFAVYIATDIDLIEHKLAHESFCFQDFDHEKNFAATCNGEITWLSITAPTLVDPNLAPPGHHLLMLTTLLPFQAAESWQQAKPGYMDAMLKLAGKYIPGLEDHILFIEGGSPATMRRYTQNFQGAAYGWDVSPSQVGPTRIPNQSPLPGLYFAGHWTSPGGGVYGVSVSGVQAAQKVLGIRQQAEFWRLIETIGQT</sequence>
<evidence type="ECO:0000313" key="8">
    <source>
        <dbReference type="Proteomes" id="UP000305881"/>
    </source>
</evidence>
<keyword evidence="2" id="KW-0732">Signal</keyword>
<keyword evidence="8" id="KW-1185">Reference proteome</keyword>
<dbReference type="EMBL" id="CP035467">
    <property type="protein sequence ID" value="QCW81135.1"/>
    <property type="molecule type" value="Genomic_DNA"/>
</dbReference>
<feature type="domain" description="Amine oxidase" evidence="6">
    <location>
        <begin position="14"/>
        <end position="490"/>
    </location>
</feature>
<organism evidence="7 8">
    <name type="scientific">Methylotuvimicrobium buryatense</name>
    <name type="common">Methylomicrobium buryatense</name>
    <dbReference type="NCBI Taxonomy" id="95641"/>
    <lineage>
        <taxon>Bacteria</taxon>
        <taxon>Pseudomonadati</taxon>
        <taxon>Pseudomonadota</taxon>
        <taxon>Gammaproteobacteria</taxon>
        <taxon>Methylococcales</taxon>
        <taxon>Methylococcaceae</taxon>
        <taxon>Methylotuvimicrobium</taxon>
    </lineage>
</organism>
<dbReference type="InterPro" id="IPR036188">
    <property type="entry name" value="FAD/NAD-bd_sf"/>
</dbReference>
<dbReference type="STRING" id="675511.GCA_000341735_02635"/>
<reference evidence="8" key="1">
    <citation type="journal article" date="2019" name="J. Bacteriol.">
        <title>A Mutagenic Screen Identifies a TonB-Dependent Receptor Required for the Lanthanide Metal Switch in the Type I Methanotroph 'Methylotuvimicrobium buryatense' 5GB1C.</title>
        <authorList>
            <person name="Groom J.D."/>
            <person name="Ford S.M."/>
            <person name="Pesesky M.W."/>
            <person name="Lidstrom M.E."/>
        </authorList>
    </citation>
    <scope>NUCLEOTIDE SEQUENCE [LARGE SCALE GENOMIC DNA]</scope>
    <source>
        <strain evidence="8">5GB1C</strain>
    </source>
</reference>
<dbReference type="Gene3D" id="3.50.50.60">
    <property type="entry name" value="FAD/NAD(P)-binding domain"/>
    <property type="match status" value="1"/>
</dbReference>
<dbReference type="KEGG" id="mbur:EQU24_01845"/>
<dbReference type="Proteomes" id="UP000305881">
    <property type="component" value="Chromosome"/>
</dbReference>
<dbReference type="PRINTS" id="PR00411">
    <property type="entry name" value="PNDRDTASEI"/>
</dbReference>
<evidence type="ECO:0000256" key="4">
    <source>
        <dbReference type="ARBA" id="ARBA00022857"/>
    </source>
</evidence>
<dbReference type="AlphaFoldDB" id="A0A4V1IJE6"/>
<evidence type="ECO:0000259" key="6">
    <source>
        <dbReference type="Pfam" id="PF01593"/>
    </source>
</evidence>
<dbReference type="InterPro" id="IPR002937">
    <property type="entry name" value="Amino_oxidase"/>
</dbReference>
<keyword evidence="5" id="KW-0520">NAD</keyword>
<dbReference type="SUPFAM" id="SSF51905">
    <property type="entry name" value="FAD/NAD(P)-binding domain"/>
    <property type="match status" value="1"/>
</dbReference>
<protein>
    <submittedName>
        <fullName evidence="7">NAD(P)/FAD-dependent oxidoreductase</fullName>
    </submittedName>
</protein>
<evidence type="ECO:0000313" key="7">
    <source>
        <dbReference type="EMBL" id="QCW81135.1"/>
    </source>
</evidence>
<keyword evidence="4" id="KW-0521">NADP</keyword>
<dbReference type="GO" id="GO:0016491">
    <property type="term" value="F:oxidoreductase activity"/>
    <property type="evidence" value="ECO:0007669"/>
    <property type="project" value="InterPro"/>
</dbReference>
<dbReference type="InterPro" id="IPR052206">
    <property type="entry name" value="Retinol_saturase"/>
</dbReference>
<dbReference type="Pfam" id="PF01593">
    <property type="entry name" value="Amino_oxidase"/>
    <property type="match status" value="1"/>
</dbReference>
<dbReference type="OrthoDB" id="9774675at2"/>